<evidence type="ECO:0000313" key="2">
    <source>
        <dbReference type="EMBL" id="VDG73857.1"/>
    </source>
</evidence>
<gene>
    <name evidence="2" type="ORF">NCTC10913_04235</name>
</gene>
<organism evidence="2 3">
    <name type="scientific">Clostridium carnis</name>
    <dbReference type="NCBI Taxonomy" id="1530"/>
    <lineage>
        <taxon>Bacteria</taxon>
        <taxon>Bacillati</taxon>
        <taxon>Bacillota</taxon>
        <taxon>Clostridia</taxon>
        <taxon>Eubacteriales</taxon>
        <taxon>Clostridiaceae</taxon>
        <taxon>Clostridium</taxon>
    </lineage>
</organism>
<evidence type="ECO:0000313" key="3">
    <source>
        <dbReference type="Proteomes" id="UP000277570"/>
    </source>
</evidence>
<dbReference type="EMBL" id="UYIN01000021">
    <property type="protein sequence ID" value="VDG73857.1"/>
    <property type="molecule type" value="Genomic_DNA"/>
</dbReference>
<dbReference type="Proteomes" id="UP000277570">
    <property type="component" value="Unassembled WGS sequence"/>
</dbReference>
<reference evidence="2 3" key="1">
    <citation type="submission" date="2018-11" db="EMBL/GenBank/DDBJ databases">
        <authorList>
            <consortium name="Pathogen Informatics"/>
        </authorList>
    </citation>
    <scope>NUCLEOTIDE SEQUENCE [LARGE SCALE GENOMIC DNA]</scope>
    <source>
        <strain evidence="2 3">NCTC10913</strain>
    </source>
</reference>
<sequence length="206" mass="24172">MIIREMFADDINRKINGVIKVDQSTEDVLEQEVNEYVITKELKKHFITFFNYYSDSFDEPTADMGVWISGFFGSGKSHFLKMLSYILENKDVNDIKTVERFRKKFEDDPATFMLIDKATKGETETILFNIDIEGSINKDKTAVLRVFAKMFYNHLGFYGENLKVAKLEQFIEKRGKTDEFRRVFEEKNGSSWLESRDAFAQCRQLK</sequence>
<name>A0ABY6SYW3_9CLOT</name>
<feature type="domain" description="DUF6079" evidence="1">
    <location>
        <begin position="27"/>
        <end position="107"/>
    </location>
</feature>
<comment type="caution">
    <text evidence="2">The sequence shown here is derived from an EMBL/GenBank/DDBJ whole genome shotgun (WGS) entry which is preliminary data.</text>
</comment>
<proteinExistence type="predicted"/>
<keyword evidence="3" id="KW-1185">Reference proteome</keyword>
<protein>
    <recommendedName>
        <fullName evidence="1">DUF6079 domain-containing protein</fullName>
    </recommendedName>
</protein>
<dbReference type="RefSeq" id="WP_243123155.1">
    <property type="nucleotide sequence ID" value="NZ_UYIN01000021.1"/>
</dbReference>
<dbReference type="InterPro" id="IPR045725">
    <property type="entry name" value="DUF6079_N"/>
</dbReference>
<dbReference type="Pfam" id="PF19557">
    <property type="entry name" value="DUF6079_1st"/>
    <property type="match status" value="1"/>
</dbReference>
<evidence type="ECO:0000259" key="1">
    <source>
        <dbReference type="Pfam" id="PF19557"/>
    </source>
</evidence>
<accession>A0ABY6SYW3</accession>